<evidence type="ECO:0000256" key="3">
    <source>
        <dbReference type="ARBA" id="ARBA00022553"/>
    </source>
</evidence>
<dbReference type="InterPro" id="IPR007867">
    <property type="entry name" value="GMC_OxRtase_C"/>
</dbReference>
<gene>
    <name evidence="7" type="ORF">FSP39_000392</name>
</gene>
<protein>
    <recommendedName>
        <fullName evidence="9">Glucose-methanol-choline oxidoreductase C-terminal domain-containing protein</fullName>
    </recommendedName>
</protein>
<dbReference type="Gene3D" id="3.50.50.60">
    <property type="entry name" value="FAD/NAD(P)-binding domain"/>
    <property type="match status" value="1"/>
</dbReference>
<evidence type="ECO:0008006" key="9">
    <source>
        <dbReference type="Google" id="ProtNLM"/>
    </source>
</evidence>
<dbReference type="SUPFAM" id="SSF54373">
    <property type="entry name" value="FAD-linked reductases, C-terminal domain"/>
    <property type="match status" value="1"/>
</dbReference>
<dbReference type="AlphaFoldDB" id="A0AA88YA31"/>
<name>A0AA88YA31_PINIB</name>
<keyword evidence="2" id="KW-1017">Isopeptide bond</keyword>
<dbReference type="InterPro" id="IPR036188">
    <property type="entry name" value="FAD/NAD-bd_sf"/>
</dbReference>
<sequence length="393" mass="44121">MADDNRNGFTLLPTLLHPISRGSVTLQSSDPFDPPIIDPQYLTEKEDMETLLKGVKKTLELGSTETFKELGIDLKDTYIPFPECTKYKIPSDDYLECYIRHYATTVYHPTTTCRMGKTDDPTAVVTGDLKVKGISNLRVVDASVMRNVVSGNTNAPTIMIAEKAADLIKGADTKNGAEYQSSYMKGIICSLGRLLKSHRYGYSIQRDLEYSKSQETLKSKQKSLKRKGMGNKPCASYAISDEDINKLYISGQLGTNTPTSLINTMWCNNTIHFGIRGGGEEHGGLCVGDFSLGFDDELDAEFVEFNERQTITHTGIDINNIRSKAPRMYAGKDDRCPVDAFKKYIEKRPKNKNNADDPFYLSVVTNNKRPSEDEQWFLAQPMGKHKLYHILFT</sequence>
<dbReference type="GO" id="GO:0050660">
    <property type="term" value="F:flavin adenine dinucleotide binding"/>
    <property type="evidence" value="ECO:0007669"/>
    <property type="project" value="InterPro"/>
</dbReference>
<dbReference type="EMBL" id="VSWD01000005">
    <property type="protein sequence ID" value="KAK3101033.1"/>
    <property type="molecule type" value="Genomic_DNA"/>
</dbReference>
<keyword evidence="3" id="KW-0597">Phosphoprotein</keyword>
<evidence type="ECO:0000259" key="6">
    <source>
        <dbReference type="Pfam" id="PF12012"/>
    </source>
</evidence>
<evidence type="ECO:0000313" key="7">
    <source>
        <dbReference type="EMBL" id="KAK3101033.1"/>
    </source>
</evidence>
<feature type="domain" description="ZMYM2-like/QRICH1 C-terminal" evidence="6">
    <location>
        <begin position="245"/>
        <end position="391"/>
    </location>
</feature>
<dbReference type="Proteomes" id="UP001186944">
    <property type="component" value="Unassembled WGS sequence"/>
</dbReference>
<organism evidence="7 8">
    <name type="scientific">Pinctada imbricata</name>
    <name type="common">Atlantic pearl-oyster</name>
    <name type="synonym">Pinctada martensii</name>
    <dbReference type="NCBI Taxonomy" id="66713"/>
    <lineage>
        <taxon>Eukaryota</taxon>
        <taxon>Metazoa</taxon>
        <taxon>Spiralia</taxon>
        <taxon>Lophotrochozoa</taxon>
        <taxon>Mollusca</taxon>
        <taxon>Bivalvia</taxon>
        <taxon>Autobranchia</taxon>
        <taxon>Pteriomorphia</taxon>
        <taxon>Pterioida</taxon>
        <taxon>Pterioidea</taxon>
        <taxon>Pteriidae</taxon>
        <taxon>Pinctada</taxon>
    </lineage>
</organism>
<dbReference type="PANTHER" id="PTHR11552">
    <property type="entry name" value="GLUCOSE-METHANOL-CHOLINE GMC OXIDOREDUCTASE"/>
    <property type="match status" value="1"/>
</dbReference>
<evidence type="ECO:0000256" key="4">
    <source>
        <dbReference type="ARBA" id="ARBA00022843"/>
    </source>
</evidence>
<comment type="caution">
    <text evidence="7">The sequence shown here is derived from an EMBL/GenBank/DDBJ whole genome shotgun (WGS) entry which is preliminary data.</text>
</comment>
<feature type="domain" description="Glucose-methanol-choline oxidoreductase C-terminal" evidence="5">
    <location>
        <begin position="18"/>
        <end position="161"/>
    </location>
</feature>
<reference evidence="7" key="1">
    <citation type="submission" date="2019-08" db="EMBL/GenBank/DDBJ databases">
        <title>The improved chromosome-level genome for the pearl oyster Pinctada fucata martensii using PacBio sequencing and Hi-C.</title>
        <authorList>
            <person name="Zheng Z."/>
        </authorList>
    </citation>
    <scope>NUCLEOTIDE SEQUENCE</scope>
    <source>
        <strain evidence="7">ZZ-2019</strain>
        <tissue evidence="7">Adductor muscle</tissue>
    </source>
</reference>
<keyword evidence="8" id="KW-1185">Reference proteome</keyword>
<dbReference type="InterPro" id="IPR012132">
    <property type="entry name" value="GMC_OxRdtase"/>
</dbReference>
<accession>A0AA88YA31</accession>
<proteinExistence type="inferred from homology"/>
<dbReference type="InterPro" id="IPR021893">
    <property type="entry name" value="ZMYM2-like_C"/>
</dbReference>
<evidence type="ECO:0000259" key="5">
    <source>
        <dbReference type="Pfam" id="PF05199"/>
    </source>
</evidence>
<dbReference type="SUPFAM" id="SSF51905">
    <property type="entry name" value="FAD/NAD(P)-binding domain"/>
    <property type="match status" value="1"/>
</dbReference>
<dbReference type="Pfam" id="PF05199">
    <property type="entry name" value="GMC_oxred_C"/>
    <property type="match status" value="1"/>
</dbReference>
<comment type="similarity">
    <text evidence="1">Belongs to the GMC oxidoreductase family.</text>
</comment>
<dbReference type="Gene3D" id="3.30.560.10">
    <property type="entry name" value="Glucose Oxidase, domain 3"/>
    <property type="match status" value="1"/>
</dbReference>
<dbReference type="GO" id="GO:0016614">
    <property type="term" value="F:oxidoreductase activity, acting on CH-OH group of donors"/>
    <property type="evidence" value="ECO:0007669"/>
    <property type="project" value="InterPro"/>
</dbReference>
<evidence type="ECO:0000256" key="1">
    <source>
        <dbReference type="ARBA" id="ARBA00010790"/>
    </source>
</evidence>
<evidence type="ECO:0000313" key="8">
    <source>
        <dbReference type="Proteomes" id="UP001186944"/>
    </source>
</evidence>
<keyword evidence="4" id="KW-0832">Ubl conjugation</keyword>
<dbReference type="PANTHER" id="PTHR11552:SF147">
    <property type="entry name" value="CHOLINE DEHYDROGENASE, MITOCHONDRIAL"/>
    <property type="match status" value="1"/>
</dbReference>
<dbReference type="Pfam" id="PF12012">
    <property type="entry name" value="DUF3504"/>
    <property type="match status" value="1"/>
</dbReference>
<evidence type="ECO:0000256" key="2">
    <source>
        <dbReference type="ARBA" id="ARBA00022499"/>
    </source>
</evidence>